<feature type="compositionally biased region" description="Basic and acidic residues" evidence="1">
    <location>
        <begin position="83"/>
        <end position="92"/>
    </location>
</feature>
<feature type="compositionally biased region" description="Basic residues" evidence="1">
    <location>
        <begin position="221"/>
        <end position="242"/>
    </location>
</feature>
<gene>
    <name evidence="2" type="ORF">AVDCRST_MAG73-4271</name>
</gene>
<feature type="region of interest" description="Disordered" evidence="1">
    <location>
        <begin position="1"/>
        <end position="260"/>
    </location>
</feature>
<protein>
    <submittedName>
        <fullName evidence="2">Uncharacterized protein</fullName>
    </submittedName>
</protein>
<organism evidence="2">
    <name type="scientific">uncultured Thermomicrobiales bacterium</name>
    <dbReference type="NCBI Taxonomy" id="1645740"/>
    <lineage>
        <taxon>Bacteria</taxon>
        <taxon>Pseudomonadati</taxon>
        <taxon>Thermomicrobiota</taxon>
        <taxon>Thermomicrobia</taxon>
        <taxon>Thermomicrobiales</taxon>
        <taxon>environmental samples</taxon>
    </lineage>
</organism>
<reference evidence="2" key="1">
    <citation type="submission" date="2020-02" db="EMBL/GenBank/DDBJ databases">
        <authorList>
            <person name="Meier V. D."/>
        </authorList>
    </citation>
    <scope>NUCLEOTIDE SEQUENCE</scope>
    <source>
        <strain evidence="2">AVDCRST_MAG73</strain>
    </source>
</reference>
<dbReference type="EMBL" id="CADCWE010000271">
    <property type="protein sequence ID" value="CAA9566852.1"/>
    <property type="molecule type" value="Genomic_DNA"/>
</dbReference>
<accession>A0A6J4V4T2</accession>
<evidence type="ECO:0000256" key="1">
    <source>
        <dbReference type="SAM" id="MobiDB-lite"/>
    </source>
</evidence>
<name>A0A6J4V4T2_9BACT</name>
<feature type="non-terminal residue" evidence="2">
    <location>
        <position position="260"/>
    </location>
</feature>
<proteinExistence type="predicted"/>
<dbReference type="AlphaFoldDB" id="A0A6J4V4T2"/>
<evidence type="ECO:0000313" key="2">
    <source>
        <dbReference type="EMBL" id="CAA9566852.1"/>
    </source>
</evidence>
<sequence>DRRSARTLAANPSLRPYRYGRADAAFGSPRPSRTDGRIRSRPARTRREPARHPARQPVLRRHRDHHAPPPPAPRPDPGGPRGGDPRPGDRIGRYPAGGGSLGGAMRAFGADRRQRHFGPNVGRGAEPSRRAPRHRVGAIRCPRGDPARRRRGYRSVFPRAPPSSARRCAPGVDRDGPTGAGWIRTQRSGPEPPRLRRGLGGRARDDPQPADPARRAAIRPARLHAQRARRPVRPGAHQRRDHRSAPVVPHGRSQVRRRRL</sequence>
<feature type="compositionally biased region" description="Basic residues" evidence="1">
    <location>
        <begin position="52"/>
        <end position="65"/>
    </location>
</feature>
<feature type="non-terminal residue" evidence="2">
    <location>
        <position position="1"/>
    </location>
</feature>
<feature type="compositionally biased region" description="Pro residues" evidence="1">
    <location>
        <begin position="68"/>
        <end position="78"/>
    </location>
</feature>